<evidence type="ECO:0000313" key="4">
    <source>
        <dbReference type="Proteomes" id="UP000007137"/>
    </source>
</evidence>
<dbReference type="EMBL" id="CU458896">
    <property type="protein sequence ID" value="CAM64937.1"/>
    <property type="molecule type" value="Genomic_DNA"/>
</dbReference>
<name>B1MMF2_MYCA9</name>
<dbReference type="SMART" id="SM00530">
    <property type="entry name" value="HTH_XRE"/>
    <property type="match status" value="1"/>
</dbReference>
<dbReference type="RefSeq" id="WP_005114846.1">
    <property type="nucleotide sequence ID" value="NC_010397.1"/>
</dbReference>
<accession>B1MMF2</accession>
<dbReference type="SUPFAM" id="SSF47413">
    <property type="entry name" value="lambda repressor-like DNA-binding domains"/>
    <property type="match status" value="1"/>
</dbReference>
<dbReference type="InterPro" id="IPR001387">
    <property type="entry name" value="Cro/C1-type_HTH"/>
</dbReference>
<dbReference type="GeneID" id="93381807"/>
<evidence type="ECO:0000256" key="1">
    <source>
        <dbReference type="SAM" id="MobiDB-lite"/>
    </source>
</evidence>
<dbReference type="Proteomes" id="UP000007137">
    <property type="component" value="Chromosome"/>
</dbReference>
<gene>
    <name evidence="3" type="ordered locus">MAB_4869</name>
</gene>
<evidence type="ECO:0000313" key="3">
    <source>
        <dbReference type="EMBL" id="CAM64937.1"/>
    </source>
</evidence>
<sequence length="121" mass="13150">MMSTRKDRALRVVHNTQDVQSTVHLGQVLRGHRERAKLTQEQAAVRAGITRGALAALEKKQFPDPHLSTLLALMLTYRLGSLEALLGPSHSEVLAATWHAQGWQGGKPSAPEARGPWGQGS</sequence>
<dbReference type="Gene3D" id="1.10.260.40">
    <property type="entry name" value="lambda repressor-like DNA-binding domains"/>
    <property type="match status" value="1"/>
</dbReference>
<organism evidence="3 4">
    <name type="scientific">Mycobacteroides abscessus (strain ATCC 19977 / DSM 44196 / CCUG 20993 / CIP 104536 / JCM 13569 / NCTC 13031 / TMC 1543 / L948)</name>
    <name type="common">Mycobacterium abscessus</name>
    <dbReference type="NCBI Taxonomy" id="561007"/>
    <lineage>
        <taxon>Bacteria</taxon>
        <taxon>Bacillati</taxon>
        <taxon>Actinomycetota</taxon>
        <taxon>Actinomycetes</taxon>
        <taxon>Mycobacteriales</taxon>
        <taxon>Mycobacteriaceae</taxon>
        <taxon>Mycobacteroides</taxon>
        <taxon>Mycobacteroides abscessus</taxon>
    </lineage>
</organism>
<dbReference type="CDD" id="cd00093">
    <property type="entry name" value="HTH_XRE"/>
    <property type="match status" value="1"/>
</dbReference>
<dbReference type="GO" id="GO:0003677">
    <property type="term" value="F:DNA binding"/>
    <property type="evidence" value="ECO:0007669"/>
    <property type="project" value="InterPro"/>
</dbReference>
<proteinExistence type="predicted"/>
<dbReference type="PROSITE" id="PS50943">
    <property type="entry name" value="HTH_CROC1"/>
    <property type="match status" value="1"/>
</dbReference>
<dbReference type="AlphaFoldDB" id="B1MMF2"/>
<dbReference type="Pfam" id="PF13560">
    <property type="entry name" value="HTH_31"/>
    <property type="match status" value="1"/>
</dbReference>
<evidence type="ECO:0000259" key="2">
    <source>
        <dbReference type="PROSITE" id="PS50943"/>
    </source>
</evidence>
<reference evidence="3 4" key="1">
    <citation type="journal article" date="2009" name="PLoS ONE">
        <title>Non mycobacterial virulence genes in the genome of the emerging pathogen Mycobacterium abscessus.</title>
        <authorList>
            <person name="Ripoll F."/>
            <person name="Pasek S."/>
            <person name="Schenowitz C."/>
            <person name="Dossat C."/>
            <person name="Barbe V."/>
            <person name="Rottman M."/>
            <person name="Macheras E."/>
            <person name="Heym B."/>
            <person name="Herrmann J.L."/>
            <person name="Daffe M."/>
            <person name="Brosch R."/>
            <person name="Risler J.L."/>
            <person name="Gaillard J.L."/>
        </authorList>
    </citation>
    <scope>NUCLEOTIDE SEQUENCE [LARGE SCALE GENOMIC DNA]</scope>
    <source>
        <strain evidence="4">ATCC 19977 / DSM 44196 / CCUG 20993 / CIP 104536 / JCM 13569 / NCTC 13031 / TMC 1543 / L948</strain>
    </source>
</reference>
<dbReference type="KEGG" id="mab:MAB_4869"/>
<feature type="domain" description="HTH cro/C1-type" evidence="2">
    <location>
        <begin position="29"/>
        <end position="85"/>
    </location>
</feature>
<keyword evidence="4" id="KW-1185">Reference proteome</keyword>
<dbReference type="InterPro" id="IPR010982">
    <property type="entry name" value="Lambda_DNA-bd_dom_sf"/>
</dbReference>
<protein>
    <recommendedName>
        <fullName evidence="2">HTH cro/C1-type domain-containing protein</fullName>
    </recommendedName>
</protein>
<feature type="region of interest" description="Disordered" evidence="1">
    <location>
        <begin position="101"/>
        <end position="121"/>
    </location>
</feature>